<comment type="caution">
    <text evidence="1">The sequence shown here is derived from an EMBL/GenBank/DDBJ whole genome shotgun (WGS) entry which is preliminary data.</text>
</comment>
<evidence type="ECO:0000313" key="1">
    <source>
        <dbReference type="EMBL" id="TKR82833.1"/>
    </source>
</evidence>
<evidence type="ECO:0000313" key="2">
    <source>
        <dbReference type="Proteomes" id="UP000298663"/>
    </source>
</evidence>
<dbReference type="Proteomes" id="UP000298663">
    <property type="component" value="Unassembled WGS sequence"/>
</dbReference>
<dbReference type="EMBL" id="AZBU02000004">
    <property type="protein sequence ID" value="TKR82833.1"/>
    <property type="molecule type" value="Genomic_DNA"/>
</dbReference>
<reference evidence="1 2" key="1">
    <citation type="journal article" date="2015" name="Genome Biol.">
        <title>Comparative genomics of Steinernema reveals deeply conserved gene regulatory networks.</title>
        <authorList>
            <person name="Dillman A.R."/>
            <person name="Macchietto M."/>
            <person name="Porter C.F."/>
            <person name="Rogers A."/>
            <person name="Williams B."/>
            <person name="Antoshechkin I."/>
            <person name="Lee M.M."/>
            <person name="Goodwin Z."/>
            <person name="Lu X."/>
            <person name="Lewis E.E."/>
            <person name="Goodrich-Blair H."/>
            <person name="Stock S.P."/>
            <person name="Adams B.J."/>
            <person name="Sternberg P.W."/>
            <person name="Mortazavi A."/>
        </authorList>
    </citation>
    <scope>NUCLEOTIDE SEQUENCE [LARGE SCALE GENOMIC DNA]</scope>
    <source>
        <strain evidence="1 2">ALL</strain>
    </source>
</reference>
<keyword evidence="2" id="KW-1185">Reference proteome</keyword>
<dbReference type="AlphaFoldDB" id="A0A4U5NJ80"/>
<organism evidence="1 2">
    <name type="scientific">Steinernema carpocapsae</name>
    <name type="common">Entomopathogenic nematode</name>
    <dbReference type="NCBI Taxonomy" id="34508"/>
    <lineage>
        <taxon>Eukaryota</taxon>
        <taxon>Metazoa</taxon>
        <taxon>Ecdysozoa</taxon>
        <taxon>Nematoda</taxon>
        <taxon>Chromadorea</taxon>
        <taxon>Rhabditida</taxon>
        <taxon>Tylenchina</taxon>
        <taxon>Panagrolaimomorpha</taxon>
        <taxon>Strongyloidoidea</taxon>
        <taxon>Steinernematidae</taxon>
        <taxon>Steinernema</taxon>
    </lineage>
</organism>
<proteinExistence type="predicted"/>
<name>A0A4U5NJ80_STECR</name>
<accession>A0A4U5NJ80</accession>
<reference evidence="1 2" key="2">
    <citation type="journal article" date="2019" name="G3 (Bethesda)">
        <title>Hybrid Assembly of the Genome of the Entomopathogenic Nematode Steinernema carpocapsae Identifies the X-Chromosome.</title>
        <authorList>
            <person name="Serra L."/>
            <person name="Macchietto M."/>
            <person name="Macias-Munoz A."/>
            <person name="McGill C.J."/>
            <person name="Rodriguez I.M."/>
            <person name="Rodriguez B."/>
            <person name="Murad R."/>
            <person name="Mortazavi A."/>
        </authorList>
    </citation>
    <scope>NUCLEOTIDE SEQUENCE [LARGE SCALE GENOMIC DNA]</scope>
    <source>
        <strain evidence="1 2">ALL</strain>
    </source>
</reference>
<gene>
    <name evidence="1" type="ORF">L596_016508</name>
</gene>
<protein>
    <submittedName>
        <fullName evidence="1">Uncharacterized protein</fullName>
    </submittedName>
</protein>
<sequence length="194" mass="21660">MKGHFGFISVYSNDKNALEVLNLLGSIITCSNLSFEPTWNSAFMPLLAQSINTNSLRTVYFQGEIPDSVLELILSRCGHFSIYHESEKQESHGEKAKLDSDFKFEPSVDHLIRQLTSINPAYIKVKFEAQKHLNAENDYVVCSGLCPNDEGVVAQKTFLCFSGSSSEIHDSVFTRGPGLNISKARFEKGDFLKV</sequence>